<keyword evidence="3" id="KW-0862">Zinc</keyword>
<keyword evidence="4" id="KW-0539">Nucleus</keyword>
<evidence type="ECO:0000313" key="7">
    <source>
        <dbReference type="Proteomes" id="UP001396334"/>
    </source>
</evidence>
<dbReference type="Proteomes" id="UP001396334">
    <property type="component" value="Unassembled WGS sequence"/>
</dbReference>
<reference evidence="6 7" key="1">
    <citation type="journal article" date="2024" name="G3 (Bethesda)">
        <title>Genome assembly of Hibiscus sabdariffa L. provides insights into metabolisms of medicinal natural products.</title>
        <authorList>
            <person name="Kim T."/>
        </authorList>
    </citation>
    <scope>NUCLEOTIDE SEQUENCE [LARGE SCALE GENOMIC DNA]</scope>
    <source>
        <strain evidence="6">TK-2024</strain>
        <tissue evidence="6">Old leaves</tissue>
    </source>
</reference>
<dbReference type="InterPro" id="IPR003618">
    <property type="entry name" value="TFIIS_cen_dom"/>
</dbReference>
<feature type="domain" description="TFIIS central" evidence="5">
    <location>
        <begin position="3"/>
        <end position="81"/>
    </location>
</feature>
<keyword evidence="2" id="KW-0863">Zinc-finger</keyword>
<dbReference type="SUPFAM" id="SSF46942">
    <property type="entry name" value="Elongation factor TFIIS domain 2"/>
    <property type="match status" value="1"/>
</dbReference>
<dbReference type="Pfam" id="PF07500">
    <property type="entry name" value="TFIIS_M"/>
    <property type="match status" value="1"/>
</dbReference>
<gene>
    <name evidence="6" type="ORF">V6N11_037099</name>
</gene>
<evidence type="ECO:0000256" key="3">
    <source>
        <dbReference type="ARBA" id="ARBA00022833"/>
    </source>
</evidence>
<proteinExistence type="predicted"/>
<dbReference type="PANTHER" id="PTHR11477">
    <property type="entry name" value="TRANSCRIPTION FACTOR S-II ZINC FINGER DOMAIN-CONTAINING PROTEIN"/>
    <property type="match status" value="1"/>
</dbReference>
<accession>A0ABR1ZY67</accession>
<organism evidence="6 7">
    <name type="scientific">Hibiscus sabdariffa</name>
    <name type="common">roselle</name>
    <dbReference type="NCBI Taxonomy" id="183260"/>
    <lineage>
        <taxon>Eukaryota</taxon>
        <taxon>Viridiplantae</taxon>
        <taxon>Streptophyta</taxon>
        <taxon>Embryophyta</taxon>
        <taxon>Tracheophyta</taxon>
        <taxon>Spermatophyta</taxon>
        <taxon>Magnoliopsida</taxon>
        <taxon>eudicotyledons</taxon>
        <taxon>Gunneridae</taxon>
        <taxon>Pentapetalae</taxon>
        <taxon>rosids</taxon>
        <taxon>malvids</taxon>
        <taxon>Malvales</taxon>
        <taxon>Malvaceae</taxon>
        <taxon>Malvoideae</taxon>
        <taxon>Hibiscus</taxon>
    </lineage>
</organism>
<dbReference type="SMART" id="SM00510">
    <property type="entry name" value="TFS2M"/>
    <property type="match status" value="1"/>
</dbReference>
<evidence type="ECO:0000313" key="6">
    <source>
        <dbReference type="EMBL" id="KAK8485402.1"/>
    </source>
</evidence>
<evidence type="ECO:0000256" key="4">
    <source>
        <dbReference type="ARBA" id="ARBA00023242"/>
    </source>
</evidence>
<comment type="caution">
    <text evidence="6">The sequence shown here is derived from an EMBL/GenBank/DDBJ whole genome shotgun (WGS) entry which is preliminary data.</text>
</comment>
<name>A0ABR1ZY67_9ROSI</name>
<evidence type="ECO:0000256" key="2">
    <source>
        <dbReference type="ARBA" id="ARBA00022771"/>
    </source>
</evidence>
<evidence type="ECO:0000256" key="1">
    <source>
        <dbReference type="ARBA" id="ARBA00022723"/>
    </source>
</evidence>
<evidence type="ECO:0000259" key="5">
    <source>
        <dbReference type="SMART" id="SM00510"/>
    </source>
</evidence>
<protein>
    <recommendedName>
        <fullName evidence="5">TFIIS central domain-containing protein</fullName>
    </recommendedName>
</protein>
<keyword evidence="1" id="KW-0479">Metal-binding</keyword>
<dbReference type="PANTHER" id="PTHR11477:SF0">
    <property type="entry name" value="IP08861P-RELATED"/>
    <property type="match status" value="1"/>
</dbReference>
<keyword evidence="7" id="KW-1185">Reference proteome</keyword>
<dbReference type="Gene3D" id="1.10.472.30">
    <property type="entry name" value="Transcription elongation factor S-II, central domain"/>
    <property type="match status" value="1"/>
</dbReference>
<dbReference type="EMBL" id="JBBPBN010000502">
    <property type="protein sequence ID" value="KAK8485402.1"/>
    <property type="molecule type" value="Genomic_DNA"/>
</dbReference>
<dbReference type="InterPro" id="IPR036575">
    <property type="entry name" value="TFIIS_cen_dom_sf"/>
</dbReference>
<sequence>MLDQVNACDPIRVAVTIESLMFERMGKSNGTHKFKYRSIMKDPENLDLRKVLLGGVNPERLITMIQEEMARTDQFDCERCISEVLPYIPPFQKTEAHPVAEMSLDAT</sequence>